<proteinExistence type="predicted"/>
<name>A0A4V2ZUZ3_9BURK</name>
<reference evidence="2 3" key="1">
    <citation type="submission" date="2019-03" db="EMBL/GenBank/DDBJ databases">
        <title>Paraburkholderia sp. isolated from native Mimosa gymnas in Guartela State Park, Brazil.</title>
        <authorList>
            <person name="Paulitsch F."/>
            <person name="Hungria M."/>
            <person name="Delamuta J.R.M."/>
            <person name="Ribeiro R.A."/>
            <person name="Dall'Agnol R."/>
            <person name="Silva J.S.B."/>
        </authorList>
    </citation>
    <scope>NUCLEOTIDE SEQUENCE [LARGE SCALE GENOMIC DNA]</scope>
    <source>
        <strain evidence="2 3">CNPSo 3008</strain>
    </source>
</reference>
<protein>
    <recommendedName>
        <fullName evidence="1">Fungal lipase-type domain-containing protein</fullName>
    </recommendedName>
</protein>
<evidence type="ECO:0000313" key="3">
    <source>
        <dbReference type="Proteomes" id="UP000295606"/>
    </source>
</evidence>
<dbReference type="Gene3D" id="3.40.50.1820">
    <property type="entry name" value="alpha/beta hydrolase"/>
    <property type="match status" value="1"/>
</dbReference>
<dbReference type="GO" id="GO:0006629">
    <property type="term" value="P:lipid metabolic process"/>
    <property type="evidence" value="ECO:0007669"/>
    <property type="project" value="InterPro"/>
</dbReference>
<comment type="caution">
    <text evidence="2">The sequence shown here is derived from an EMBL/GenBank/DDBJ whole genome shotgun (WGS) entry which is preliminary data.</text>
</comment>
<evidence type="ECO:0000313" key="2">
    <source>
        <dbReference type="EMBL" id="TDG02625.1"/>
    </source>
</evidence>
<feature type="domain" description="Fungal lipase-type" evidence="1">
    <location>
        <begin position="187"/>
        <end position="262"/>
    </location>
</feature>
<dbReference type="RefSeq" id="WP_133189959.1">
    <property type="nucleotide sequence ID" value="NZ_SMOD01000057.1"/>
</dbReference>
<dbReference type="InterPro" id="IPR002921">
    <property type="entry name" value="Fungal_lipase-type"/>
</dbReference>
<dbReference type="SUPFAM" id="SSF53474">
    <property type="entry name" value="alpha/beta-Hydrolases"/>
    <property type="match status" value="1"/>
</dbReference>
<dbReference type="EMBL" id="SMOD01000057">
    <property type="protein sequence ID" value="TDG02625.1"/>
    <property type="molecule type" value="Genomic_DNA"/>
</dbReference>
<dbReference type="InterPro" id="IPR029058">
    <property type="entry name" value="AB_hydrolase_fold"/>
</dbReference>
<organism evidence="2 3">
    <name type="scientific">Paraburkholderia guartelaensis</name>
    <dbReference type="NCBI Taxonomy" id="2546446"/>
    <lineage>
        <taxon>Bacteria</taxon>
        <taxon>Pseudomonadati</taxon>
        <taxon>Pseudomonadota</taxon>
        <taxon>Betaproteobacteria</taxon>
        <taxon>Burkholderiales</taxon>
        <taxon>Burkholderiaceae</taxon>
        <taxon>Paraburkholderia</taxon>
    </lineage>
</organism>
<dbReference type="Pfam" id="PF01764">
    <property type="entry name" value="Lipase_3"/>
    <property type="match status" value="1"/>
</dbReference>
<gene>
    <name evidence="2" type="ORF">E1N52_38980</name>
</gene>
<dbReference type="AlphaFoldDB" id="A0A4V2ZUZ3"/>
<accession>A0A4V2ZUZ3</accession>
<sequence length="339" mass="38003">MSATTPAKESSFMADLRRFFRSMKQTRQQVLVRMPGWRTYGYPEDAITQAKNHWEYALLSLVAYAKAAAIKRAMTKLQLLPTSAEFVEKSRPDYTKLNFDPEDELIKAGWVCYNTFVDDRLDAAFKAAHLRLEVWMKKDSSALAVAFGGTVATSLRDWQANLRWILPKLPGRPDEYTVCVTKFVPGFLAALEKESLEKPPVIYSTGHSLGGGLAQQFAYALPDQLAQQGLSLPRVIQVYAFDTSPVTGFYSLEEAIRAQNAKGLQTDRVFERGEVLAFLRAVLALVRPPSRINPAIRTVRYNFLGRVWPIHAHNISLLAQALYDATHVSQPSPPRPPSS</sequence>
<dbReference type="OrthoDB" id="8607760at2"/>
<evidence type="ECO:0000259" key="1">
    <source>
        <dbReference type="Pfam" id="PF01764"/>
    </source>
</evidence>
<dbReference type="Proteomes" id="UP000295606">
    <property type="component" value="Unassembled WGS sequence"/>
</dbReference>